<organism evidence="4 5">
    <name type="scientific">Tritrichomonas musculus</name>
    <dbReference type="NCBI Taxonomy" id="1915356"/>
    <lineage>
        <taxon>Eukaryota</taxon>
        <taxon>Metamonada</taxon>
        <taxon>Parabasalia</taxon>
        <taxon>Tritrichomonadida</taxon>
        <taxon>Tritrichomonadidae</taxon>
        <taxon>Tritrichomonas</taxon>
    </lineage>
</organism>
<evidence type="ECO:0000313" key="5">
    <source>
        <dbReference type="Proteomes" id="UP001470230"/>
    </source>
</evidence>
<proteinExistence type="predicted"/>
<dbReference type="InterPro" id="IPR011701">
    <property type="entry name" value="MFS"/>
</dbReference>
<feature type="transmembrane region" description="Helical" evidence="2">
    <location>
        <begin position="7"/>
        <end position="27"/>
    </location>
</feature>
<feature type="transmembrane region" description="Helical" evidence="2">
    <location>
        <begin position="160"/>
        <end position="181"/>
    </location>
</feature>
<sequence>MKFCTINLLYGLVLMCGSINFGAIIAYGSATLKVINAEFQISTFEYASFQSIPAMISIFGPYLFNFLLAHLRRKVVVSIIGCVGSGLWLLLLVMNKKYFWVAIIIRGFHGFILSGVSLTIPLYIAEIAPDDQKGFFSSLHPVSIALAHVMFNLIGVLHSWRYPIFVSSGFLLILGTCVWFIPDSPSDPKRTDEAAEDKKRRARESILSIRYRRNFIVSMVLMFSVQFSGIGAIMQNCSPLLSEVGLTIDSGYQAAMAVSAQLFTCFISSLLIDRFGGKLLWIVSSSGTSFMLLIYALNAGFNWSKWVPMFALFGYQLSYGLGLSNVPFYIITMFFPPDVKTVAMTIGISLNWVSATIVMFSLPYLQIWLGQFGLMLVFSGINLGCSLFGAIFIREKRLKNPQLEEEDRNRTIHASLIDSSNL</sequence>
<dbReference type="PANTHER" id="PTHR48021">
    <property type="match status" value="1"/>
</dbReference>
<dbReference type="Pfam" id="PF07690">
    <property type="entry name" value="MFS_1"/>
    <property type="match status" value="1"/>
</dbReference>
<feature type="transmembrane region" description="Helical" evidence="2">
    <location>
        <begin position="135"/>
        <end position="154"/>
    </location>
</feature>
<feature type="transmembrane region" description="Helical" evidence="2">
    <location>
        <begin position="342"/>
        <end position="362"/>
    </location>
</feature>
<keyword evidence="5" id="KW-1185">Reference proteome</keyword>
<dbReference type="Gene3D" id="1.20.1250.20">
    <property type="entry name" value="MFS general substrate transporter like domains"/>
    <property type="match status" value="2"/>
</dbReference>
<feature type="transmembrane region" description="Helical" evidence="2">
    <location>
        <begin position="254"/>
        <end position="272"/>
    </location>
</feature>
<dbReference type="Proteomes" id="UP001470230">
    <property type="component" value="Unassembled WGS sequence"/>
</dbReference>
<feature type="transmembrane region" description="Helical" evidence="2">
    <location>
        <begin position="368"/>
        <end position="393"/>
    </location>
</feature>
<comment type="caution">
    <text evidence="4">The sequence shown here is derived from an EMBL/GenBank/DDBJ whole genome shotgun (WGS) entry which is preliminary data.</text>
</comment>
<feature type="transmembrane region" description="Helical" evidence="2">
    <location>
        <begin position="279"/>
        <end position="297"/>
    </location>
</feature>
<evidence type="ECO:0000259" key="3">
    <source>
        <dbReference type="PROSITE" id="PS50850"/>
    </source>
</evidence>
<keyword evidence="2" id="KW-0472">Membrane</keyword>
<dbReference type="PROSITE" id="PS50850">
    <property type="entry name" value="MFS"/>
    <property type="match status" value="1"/>
</dbReference>
<feature type="transmembrane region" description="Helical" evidence="2">
    <location>
        <begin position="47"/>
        <end position="68"/>
    </location>
</feature>
<dbReference type="PANTHER" id="PTHR48021:SF1">
    <property type="entry name" value="GH07001P-RELATED"/>
    <property type="match status" value="1"/>
</dbReference>
<evidence type="ECO:0000256" key="1">
    <source>
        <dbReference type="ARBA" id="ARBA00004141"/>
    </source>
</evidence>
<comment type="subcellular location">
    <subcellularLocation>
        <location evidence="1">Membrane</location>
        <topology evidence="1">Multi-pass membrane protein</topology>
    </subcellularLocation>
</comment>
<feature type="transmembrane region" description="Helical" evidence="2">
    <location>
        <begin position="317"/>
        <end position="335"/>
    </location>
</feature>
<dbReference type="EMBL" id="JAPFFF010000028">
    <property type="protein sequence ID" value="KAK8846901.1"/>
    <property type="molecule type" value="Genomic_DNA"/>
</dbReference>
<evidence type="ECO:0000256" key="2">
    <source>
        <dbReference type="SAM" id="Phobius"/>
    </source>
</evidence>
<keyword evidence="2" id="KW-1133">Transmembrane helix</keyword>
<feature type="transmembrane region" description="Helical" evidence="2">
    <location>
        <begin position="75"/>
        <end position="93"/>
    </location>
</feature>
<gene>
    <name evidence="4" type="ORF">M9Y10_019467</name>
</gene>
<dbReference type="InterPro" id="IPR050549">
    <property type="entry name" value="MFS_Trehalose_Transporter"/>
</dbReference>
<protein>
    <submittedName>
        <fullName evidence="4">Glucose import</fullName>
    </submittedName>
</protein>
<evidence type="ECO:0000313" key="4">
    <source>
        <dbReference type="EMBL" id="KAK8846901.1"/>
    </source>
</evidence>
<dbReference type="InterPro" id="IPR036259">
    <property type="entry name" value="MFS_trans_sf"/>
</dbReference>
<feature type="transmembrane region" description="Helical" evidence="2">
    <location>
        <begin position="99"/>
        <end position="123"/>
    </location>
</feature>
<keyword evidence="2" id="KW-0812">Transmembrane</keyword>
<reference evidence="4 5" key="1">
    <citation type="submission" date="2024-04" db="EMBL/GenBank/DDBJ databases">
        <title>Tritrichomonas musculus Genome.</title>
        <authorList>
            <person name="Alves-Ferreira E."/>
            <person name="Grigg M."/>
            <person name="Lorenzi H."/>
            <person name="Galac M."/>
        </authorList>
    </citation>
    <scope>NUCLEOTIDE SEQUENCE [LARGE SCALE GENOMIC DNA]</scope>
    <source>
        <strain evidence="4 5">EAF2021</strain>
    </source>
</reference>
<feature type="transmembrane region" description="Helical" evidence="2">
    <location>
        <begin position="215"/>
        <end position="234"/>
    </location>
</feature>
<dbReference type="InterPro" id="IPR020846">
    <property type="entry name" value="MFS_dom"/>
</dbReference>
<accession>A0ABR2HHE0</accession>
<name>A0ABR2HHE0_9EUKA</name>
<feature type="domain" description="Major facilitator superfamily (MFS) profile" evidence="3">
    <location>
        <begin position="6"/>
        <end position="397"/>
    </location>
</feature>
<dbReference type="SUPFAM" id="SSF103473">
    <property type="entry name" value="MFS general substrate transporter"/>
    <property type="match status" value="1"/>
</dbReference>